<dbReference type="Pfam" id="PF09507">
    <property type="entry name" value="CDC27"/>
    <property type="match status" value="1"/>
</dbReference>
<evidence type="ECO:0000313" key="7">
    <source>
        <dbReference type="Proteomes" id="UP000823941"/>
    </source>
</evidence>
<evidence type="ECO:0000256" key="2">
    <source>
        <dbReference type="ARBA" id="ARBA00017589"/>
    </source>
</evidence>
<feature type="region of interest" description="Disordered" evidence="5">
    <location>
        <begin position="409"/>
        <end position="473"/>
    </location>
</feature>
<evidence type="ECO:0000256" key="5">
    <source>
        <dbReference type="SAM" id="MobiDB-lite"/>
    </source>
</evidence>
<feature type="compositionally biased region" description="Basic and acidic residues" evidence="5">
    <location>
        <begin position="174"/>
        <end position="184"/>
    </location>
</feature>
<name>A0ABQ7QYB0_PLUXY</name>
<evidence type="ECO:0000313" key="6">
    <source>
        <dbReference type="EMBL" id="KAG7310036.1"/>
    </source>
</evidence>
<feature type="compositionally biased region" description="Polar residues" evidence="5">
    <location>
        <begin position="299"/>
        <end position="311"/>
    </location>
</feature>
<gene>
    <name evidence="6" type="ORF">JYU34_004569</name>
</gene>
<keyword evidence="4" id="KW-0539">Nucleus</keyword>
<dbReference type="Proteomes" id="UP000823941">
    <property type="component" value="Chromosome 6"/>
</dbReference>
<proteinExistence type="predicted"/>
<feature type="region of interest" description="Disordered" evidence="5">
    <location>
        <begin position="151"/>
        <end position="186"/>
    </location>
</feature>
<dbReference type="InterPro" id="IPR041913">
    <property type="entry name" value="POLD3_sf"/>
</dbReference>
<evidence type="ECO:0000256" key="4">
    <source>
        <dbReference type="ARBA" id="ARBA00023242"/>
    </source>
</evidence>
<protein>
    <recommendedName>
        <fullName evidence="2">DNA polymerase delta subunit 3</fullName>
    </recommendedName>
</protein>
<reference evidence="6 7" key="1">
    <citation type="submission" date="2021-06" db="EMBL/GenBank/DDBJ databases">
        <title>A haploid diamondback moth (Plutella xylostella L.) genome assembly resolves 31 chromosomes and identifies a diamide resistance mutation.</title>
        <authorList>
            <person name="Ward C.M."/>
            <person name="Perry K.D."/>
            <person name="Baker G."/>
            <person name="Powis K."/>
            <person name="Heckel D.G."/>
            <person name="Baxter S.W."/>
        </authorList>
    </citation>
    <scope>NUCLEOTIDE SEQUENCE [LARGE SCALE GENOMIC DNA]</scope>
    <source>
        <strain evidence="6 7">LV</strain>
        <tissue evidence="6">Single pupa</tissue>
    </source>
</reference>
<comment type="caution">
    <text evidence="6">The sequence shown here is derived from an EMBL/GenBank/DDBJ whole genome shotgun (WGS) entry which is preliminary data.</text>
</comment>
<feature type="compositionally biased region" description="Basic and acidic residues" evidence="5">
    <location>
        <begin position="417"/>
        <end position="450"/>
    </location>
</feature>
<evidence type="ECO:0000256" key="3">
    <source>
        <dbReference type="ARBA" id="ARBA00022705"/>
    </source>
</evidence>
<comment type="subcellular location">
    <subcellularLocation>
        <location evidence="1">Nucleus</location>
    </subcellularLocation>
</comment>
<dbReference type="EMBL" id="JAHIBW010000006">
    <property type="protein sequence ID" value="KAG7310036.1"/>
    <property type="molecule type" value="Genomic_DNA"/>
</dbReference>
<keyword evidence="3" id="KW-0235">DNA replication</keyword>
<keyword evidence="7" id="KW-1185">Reference proteome</keyword>
<feature type="compositionally biased region" description="Polar residues" evidence="5">
    <location>
        <begin position="151"/>
        <end position="164"/>
    </location>
</feature>
<feature type="region of interest" description="Disordered" evidence="5">
    <location>
        <begin position="201"/>
        <end position="375"/>
    </location>
</feature>
<dbReference type="InterPro" id="IPR019038">
    <property type="entry name" value="POLD3"/>
</dbReference>
<dbReference type="Gene3D" id="3.90.1030.20">
    <property type="entry name" value="DNA polymerase delta, p66 (Cdc27) subunit, wHTH domain"/>
    <property type="match status" value="1"/>
</dbReference>
<evidence type="ECO:0000256" key="1">
    <source>
        <dbReference type="ARBA" id="ARBA00004123"/>
    </source>
</evidence>
<dbReference type="PANTHER" id="PTHR17598">
    <property type="entry name" value="DNA POLYMERASE DELTA SUBUNIT 3"/>
    <property type="match status" value="1"/>
</dbReference>
<accession>A0ABQ7QYB0</accession>
<sequence length="473" mass="52655">MEVEISKENMNIVKEMVLDEERLVTYATLSKELLIHVNVSKSLLKAVVDDIRQNLPKTELSISHVISGLSRDHQARTTVCLESELQAVKDAMETVFFNHIYSVCKGTPKVDNVALMAVNKFEDFPLCVGLIKGNSCVKRSLEEIGSLKTTSHDVASTSQPQKTKSAPIMKKPVKSTEESTKVKVAEPSQVKSEPIIKKEIVSPKKDVSQTNKVKAEPKGKPQKGIAGFFSKQNGNTSKKTVEPVKQTIKEEIKSNGSVKSNAEETVTAVKEEEMEVDMDIPIPVTKSNTKESASSSSSLKNGVETNKSKPQAKNKPVSQVKKNAKVDKKRKRVLKVSDSESEEDKDPFADDTPTEIHESDDEIPPTPTINTVKITSGIINPRKRRKIVDKTFTDEEGYILTKKVEVYESCSENEEEGEKKENVQTNQLKKEIVKEVKETSPKQNKKEAKNSKKKISPPQKGKQATMMSFFKKV</sequence>
<feature type="compositionally biased region" description="Basic and acidic residues" evidence="5">
    <location>
        <begin position="201"/>
        <end position="219"/>
    </location>
</feature>
<feature type="compositionally biased region" description="Basic and acidic residues" evidence="5">
    <location>
        <begin position="239"/>
        <end position="253"/>
    </location>
</feature>
<organism evidence="6 7">
    <name type="scientific">Plutella xylostella</name>
    <name type="common">Diamondback moth</name>
    <name type="synonym">Plutella maculipennis</name>
    <dbReference type="NCBI Taxonomy" id="51655"/>
    <lineage>
        <taxon>Eukaryota</taxon>
        <taxon>Metazoa</taxon>
        <taxon>Ecdysozoa</taxon>
        <taxon>Arthropoda</taxon>
        <taxon>Hexapoda</taxon>
        <taxon>Insecta</taxon>
        <taxon>Pterygota</taxon>
        <taxon>Neoptera</taxon>
        <taxon>Endopterygota</taxon>
        <taxon>Lepidoptera</taxon>
        <taxon>Glossata</taxon>
        <taxon>Ditrysia</taxon>
        <taxon>Yponomeutoidea</taxon>
        <taxon>Plutellidae</taxon>
        <taxon>Plutella</taxon>
    </lineage>
</organism>
<dbReference type="PANTHER" id="PTHR17598:SF13">
    <property type="entry name" value="DNA POLYMERASE DELTA SUBUNIT 3"/>
    <property type="match status" value="1"/>
</dbReference>